<geneLocation type="plasmid" evidence="1 2">
    <name>unnamed4</name>
</geneLocation>
<protein>
    <submittedName>
        <fullName evidence="1">Uncharacterized protein</fullName>
    </submittedName>
</protein>
<keyword evidence="1" id="KW-0614">Plasmid</keyword>
<accession>A0AA50HJD1</accession>
<name>A0AA50HJD1_9HYPH</name>
<evidence type="ECO:0000313" key="1">
    <source>
        <dbReference type="EMBL" id="WLS00988.1"/>
    </source>
</evidence>
<dbReference type="RefSeq" id="WP_137934740.1">
    <property type="nucleotide sequence ID" value="NZ_CP132306.1"/>
</dbReference>
<organism evidence="1 2">
    <name type="scientific">Shinella sumterensis</name>
    <dbReference type="NCBI Taxonomy" id="1967501"/>
    <lineage>
        <taxon>Bacteria</taxon>
        <taxon>Pseudomonadati</taxon>
        <taxon>Pseudomonadota</taxon>
        <taxon>Alphaproteobacteria</taxon>
        <taxon>Hyphomicrobiales</taxon>
        <taxon>Rhizobiaceae</taxon>
        <taxon>Shinella</taxon>
    </lineage>
</organism>
<dbReference type="Proteomes" id="UP001234585">
    <property type="component" value="Plasmid unnamed4"/>
</dbReference>
<evidence type="ECO:0000313" key="2">
    <source>
        <dbReference type="Proteomes" id="UP001234585"/>
    </source>
</evidence>
<reference evidence="1 2" key="1">
    <citation type="submission" date="2023-08" db="EMBL/GenBank/DDBJ databases">
        <title>Pathogen: clinical or host-associated sample.</title>
        <authorList>
            <person name="Hergert J."/>
            <person name="Casey R."/>
            <person name="Wagner J."/>
            <person name="Young E.L."/>
            <person name="Oakeson K.F."/>
        </authorList>
    </citation>
    <scope>NUCLEOTIDE SEQUENCE [LARGE SCALE GENOMIC DNA]</scope>
    <source>
        <strain evidence="1 2">1760953</strain>
        <plasmid evidence="1 2">unnamed4</plasmid>
    </source>
</reference>
<sequence>MSHDLSLAQSHAFHLARTLMVPVTLFRSAGEYGVLPSEELDDADVDVIHEIDPFDFGPAH</sequence>
<gene>
    <name evidence="1" type="ORF">Q9313_26695</name>
</gene>
<keyword evidence="2" id="KW-1185">Reference proteome</keyword>
<proteinExistence type="predicted"/>
<dbReference type="EMBL" id="CP132306">
    <property type="protein sequence ID" value="WLS00988.1"/>
    <property type="molecule type" value="Genomic_DNA"/>
</dbReference>
<dbReference type="AlphaFoldDB" id="A0AA50HJD1"/>